<dbReference type="PROSITE" id="PS51419">
    <property type="entry name" value="RAB"/>
    <property type="match status" value="1"/>
</dbReference>
<dbReference type="AlphaFoldDB" id="A0AAD2CYV3"/>
<organism evidence="3 4">
    <name type="scientific">Euplotes crassus</name>
    <dbReference type="NCBI Taxonomy" id="5936"/>
    <lineage>
        <taxon>Eukaryota</taxon>
        <taxon>Sar</taxon>
        <taxon>Alveolata</taxon>
        <taxon>Ciliophora</taxon>
        <taxon>Intramacronucleata</taxon>
        <taxon>Spirotrichea</taxon>
        <taxon>Hypotrichia</taxon>
        <taxon>Euplotida</taxon>
        <taxon>Euplotidae</taxon>
        <taxon>Moneuplotes</taxon>
    </lineage>
</organism>
<reference evidence="3" key="1">
    <citation type="submission" date="2023-07" db="EMBL/GenBank/DDBJ databases">
        <authorList>
            <consortium name="AG Swart"/>
            <person name="Singh M."/>
            <person name="Singh A."/>
            <person name="Seah K."/>
            <person name="Emmerich C."/>
        </authorList>
    </citation>
    <scope>NUCLEOTIDE SEQUENCE</scope>
    <source>
        <strain evidence="3">DP1</strain>
    </source>
</reference>
<gene>
    <name evidence="3" type="ORF">ECRASSUSDP1_LOCUS16047</name>
</gene>
<dbReference type="SMART" id="SM00175">
    <property type="entry name" value="RAB"/>
    <property type="match status" value="1"/>
</dbReference>
<proteinExistence type="predicted"/>
<keyword evidence="1" id="KW-0547">Nucleotide-binding</keyword>
<name>A0AAD2CYV3_EUPCR</name>
<dbReference type="Gene3D" id="3.40.50.300">
    <property type="entry name" value="P-loop containing nucleotide triphosphate hydrolases"/>
    <property type="match status" value="1"/>
</dbReference>
<keyword evidence="2" id="KW-0342">GTP-binding</keyword>
<comment type="caution">
    <text evidence="3">The sequence shown here is derived from an EMBL/GenBank/DDBJ whole genome shotgun (WGS) entry which is preliminary data.</text>
</comment>
<dbReference type="InterPro" id="IPR027417">
    <property type="entry name" value="P-loop_NTPase"/>
</dbReference>
<dbReference type="GO" id="GO:0005525">
    <property type="term" value="F:GTP binding"/>
    <property type="evidence" value="ECO:0007669"/>
    <property type="project" value="UniProtKB-KW"/>
</dbReference>
<dbReference type="CDD" id="cd00154">
    <property type="entry name" value="Rab"/>
    <property type="match status" value="1"/>
</dbReference>
<dbReference type="NCBIfam" id="TIGR00231">
    <property type="entry name" value="small_GTP"/>
    <property type="match status" value="1"/>
</dbReference>
<dbReference type="InterPro" id="IPR005225">
    <property type="entry name" value="Small_GTP-bd"/>
</dbReference>
<sequence>MIKILVVGDSGCGKSTLVNLYNGNQTSVGDEDQMTDFVQRTIDINGTLLYLQIWDVANQDKGSSSLTMQFSRNASGIICVTDINDQMSLENSIFWKNNTSDKTLPCMIAANKYDLVEELEKEGQQLEDFQQEKFLNLFAKKHGFIGARRISSRYNDGPEELLKTLIDEIIERNSTLNLETGEKEFNPTALETASFRLGPIDKSSIFFQEKKSKIQYREPPKKSGCCK</sequence>
<evidence type="ECO:0000313" key="3">
    <source>
        <dbReference type="EMBL" id="CAI2374690.1"/>
    </source>
</evidence>
<dbReference type="InterPro" id="IPR050227">
    <property type="entry name" value="Rab"/>
</dbReference>
<dbReference type="SUPFAM" id="SSF52540">
    <property type="entry name" value="P-loop containing nucleoside triphosphate hydrolases"/>
    <property type="match status" value="1"/>
</dbReference>
<evidence type="ECO:0000256" key="1">
    <source>
        <dbReference type="ARBA" id="ARBA00022741"/>
    </source>
</evidence>
<dbReference type="GO" id="GO:0003924">
    <property type="term" value="F:GTPase activity"/>
    <property type="evidence" value="ECO:0007669"/>
    <property type="project" value="InterPro"/>
</dbReference>
<dbReference type="Proteomes" id="UP001295684">
    <property type="component" value="Unassembled WGS sequence"/>
</dbReference>
<dbReference type="Pfam" id="PF00071">
    <property type="entry name" value="Ras"/>
    <property type="match status" value="1"/>
</dbReference>
<dbReference type="PANTHER" id="PTHR47977">
    <property type="entry name" value="RAS-RELATED PROTEIN RAB"/>
    <property type="match status" value="1"/>
</dbReference>
<keyword evidence="4" id="KW-1185">Reference proteome</keyword>
<dbReference type="PRINTS" id="PR00449">
    <property type="entry name" value="RASTRNSFRMNG"/>
</dbReference>
<dbReference type="InterPro" id="IPR001806">
    <property type="entry name" value="Small_GTPase"/>
</dbReference>
<evidence type="ECO:0000256" key="2">
    <source>
        <dbReference type="ARBA" id="ARBA00023134"/>
    </source>
</evidence>
<dbReference type="SMART" id="SM00173">
    <property type="entry name" value="RAS"/>
    <property type="match status" value="1"/>
</dbReference>
<accession>A0AAD2CYV3</accession>
<protein>
    <submittedName>
        <fullName evidence="3">Uncharacterized protein</fullName>
    </submittedName>
</protein>
<evidence type="ECO:0000313" key="4">
    <source>
        <dbReference type="Proteomes" id="UP001295684"/>
    </source>
</evidence>
<dbReference type="EMBL" id="CAMPGE010016114">
    <property type="protein sequence ID" value="CAI2374690.1"/>
    <property type="molecule type" value="Genomic_DNA"/>
</dbReference>